<comment type="caution">
    <text evidence="2">The sequence shown here is derived from an EMBL/GenBank/DDBJ whole genome shotgun (WGS) entry which is preliminary data.</text>
</comment>
<keyword evidence="3" id="KW-1185">Reference proteome</keyword>
<proteinExistence type="predicted"/>
<evidence type="ECO:0000313" key="3">
    <source>
        <dbReference type="Proteomes" id="UP001198830"/>
    </source>
</evidence>
<name>A0ABS8H280_9SPHN</name>
<organism evidence="2 3">
    <name type="scientific">Sphingobium soli</name>
    <dbReference type="NCBI Taxonomy" id="1591116"/>
    <lineage>
        <taxon>Bacteria</taxon>
        <taxon>Pseudomonadati</taxon>
        <taxon>Pseudomonadota</taxon>
        <taxon>Alphaproteobacteria</taxon>
        <taxon>Sphingomonadales</taxon>
        <taxon>Sphingomonadaceae</taxon>
        <taxon>Sphingobium</taxon>
    </lineage>
</organism>
<dbReference type="Proteomes" id="UP001198830">
    <property type="component" value="Unassembled WGS sequence"/>
</dbReference>
<dbReference type="EMBL" id="JAJGNP010000005">
    <property type="protein sequence ID" value="MCC4232649.1"/>
    <property type="molecule type" value="Genomic_DNA"/>
</dbReference>
<evidence type="ECO:0000313" key="2">
    <source>
        <dbReference type="EMBL" id="MCC4232649.1"/>
    </source>
</evidence>
<feature type="coiled-coil region" evidence="1">
    <location>
        <begin position="244"/>
        <end position="271"/>
    </location>
</feature>
<evidence type="ECO:0008006" key="4">
    <source>
        <dbReference type="Google" id="ProtNLM"/>
    </source>
</evidence>
<feature type="non-terminal residue" evidence="2">
    <location>
        <position position="1"/>
    </location>
</feature>
<accession>A0ABS8H280</accession>
<evidence type="ECO:0000256" key="1">
    <source>
        <dbReference type="SAM" id="Coils"/>
    </source>
</evidence>
<sequence length="742" mass="78681">EQKALALRAALDPVWAAQQRFNMEMAEARTLISAGAISLDEYVAKLRMEQAALDAVQTVQVRATATSGAMRAGMQQLGFQAQDFTVQVIGGTDAIRAFAIQAPQAVGALQLMGSNADGAKGKFAAFTSFLGGPWGVALGVAIPLAVMLGEKLIGEADASKEAAKAADAHRKSIESVSAAMRASIQTAEDKARANYVLLESERLIAAQEERSLQVQLIRAKELAQAAKGSSLAAGGPGGAQSIVANQYASEVERLQKSLAASQERLNQLTRDATTAMGNYQRVIIDQVSNERGRVARRYESDINEAVGRGDAEAIAKLSRARDAELKKIDDSTRALERSAQARRDGDTATPNQISKLLLEAFGGTITSTTGGRHVKGSYHYRGQAVDFVPTGGMTAISKDQIRQVLEGAGLTIKELLGPGDKGHNDHFHVAWSGGKGAIDSARITDRFAEEQARAAMKAQVQRNGWANEYDVGGAANNLFEAQANDLADRQRLIRSMNDDISAGTALLNVEWEMRGKSRREIEAAVELKRYEIDLQQQGIDLASAEGQQLVARKASQIGFNQALDQSIDKMTAMQDIGANLADTLLNPATWSSWKNVGLSAINEVTSALWKLAIVNPIQNQLTGGSLPTIGSLFGLLGKKSVPGSAIGHAYTPAGAMLVGENGPEIVNMPRGAKVMTASDTRRAMAGGGAAEVTVRVIKGPMFDVEVTQISGAQIAQAAPVIAAGASSGAQRAVYRRNSRRLA</sequence>
<protein>
    <recommendedName>
        <fullName evidence="4">Bacteriophage tail tape measure N-terminal domain-containing protein</fullName>
    </recommendedName>
</protein>
<keyword evidence="1" id="KW-0175">Coiled coil</keyword>
<reference evidence="2 3" key="1">
    <citation type="submission" date="2021-10" db="EMBL/GenBank/DDBJ databases">
        <title>The diversity and Nitrogen Metabolism of Culturable Nitrate-Utilizing Bacteria Within the Oxygen Minimum Zone of the Changjiang (Yangtze River)Estuary.</title>
        <authorList>
            <person name="Zhang D."/>
            <person name="Zheng J."/>
            <person name="Liu S."/>
            <person name="He W."/>
        </authorList>
    </citation>
    <scope>NUCLEOTIDE SEQUENCE [LARGE SCALE GENOMIC DNA]</scope>
    <source>
        <strain evidence="2 3">FXH275-2</strain>
    </source>
</reference>
<gene>
    <name evidence="2" type="ORF">LL253_08090</name>
</gene>